<accession>A0A099GDG2</accession>
<evidence type="ECO:0000256" key="10">
    <source>
        <dbReference type="ARBA" id="ARBA00022679"/>
    </source>
</evidence>
<proteinExistence type="inferred from homology"/>
<keyword evidence="14" id="KW-0443">Lipid metabolism</keyword>
<evidence type="ECO:0000256" key="8">
    <source>
        <dbReference type="ARBA" id="ARBA00022475"/>
    </source>
</evidence>
<comment type="subcellular location">
    <subcellularLocation>
        <location evidence="2">Cell membrane</location>
        <topology evidence="2">Multi-pass membrane protein</topology>
    </subcellularLocation>
</comment>
<protein>
    <recommendedName>
        <fullName evidence="7 18">Phosphatidate cytidylyltransferase</fullName>
        <ecNumber evidence="6 18">2.7.7.41</ecNumber>
    </recommendedName>
</protein>
<gene>
    <name evidence="20" type="ORF">IX56_13320</name>
</gene>
<keyword evidence="11 18" id="KW-0812">Transmembrane</keyword>
<dbReference type="PROSITE" id="PS01315">
    <property type="entry name" value="CDS"/>
    <property type="match status" value="1"/>
</dbReference>
<evidence type="ECO:0000256" key="9">
    <source>
        <dbReference type="ARBA" id="ARBA00022516"/>
    </source>
</evidence>
<name>A0A099GDG2_9RHOB</name>
<dbReference type="EMBL" id="JRKQ01000083">
    <property type="protein sequence ID" value="KGJ20794.1"/>
    <property type="molecule type" value="Genomic_DNA"/>
</dbReference>
<evidence type="ECO:0000256" key="16">
    <source>
        <dbReference type="ARBA" id="ARBA00023209"/>
    </source>
</evidence>
<evidence type="ECO:0000256" key="14">
    <source>
        <dbReference type="ARBA" id="ARBA00023098"/>
    </source>
</evidence>
<dbReference type="InterPro" id="IPR000374">
    <property type="entry name" value="PC_trans"/>
</dbReference>
<feature type="transmembrane region" description="Helical" evidence="19">
    <location>
        <begin position="130"/>
        <end position="149"/>
    </location>
</feature>
<dbReference type="GO" id="GO:0004605">
    <property type="term" value="F:phosphatidate cytidylyltransferase activity"/>
    <property type="evidence" value="ECO:0007669"/>
    <property type="project" value="UniProtKB-EC"/>
</dbReference>
<reference evidence="20 21" key="2">
    <citation type="submission" date="2014-10" db="EMBL/GenBank/DDBJ databases">
        <title>Paracoccus sanguinis sp. nov., isolated from clinical specimens of New York State patients.</title>
        <authorList>
            <person name="Mingle L.A."/>
            <person name="Cole J.A."/>
            <person name="Lapierre P."/>
            <person name="Musser K.A."/>
        </authorList>
    </citation>
    <scope>NUCLEOTIDE SEQUENCE [LARGE SCALE GENOMIC DNA]</scope>
    <source>
        <strain evidence="20 21">5503</strain>
    </source>
</reference>
<keyword evidence="9" id="KW-0444">Lipid biosynthesis</keyword>
<evidence type="ECO:0000256" key="17">
    <source>
        <dbReference type="ARBA" id="ARBA00023264"/>
    </source>
</evidence>
<evidence type="ECO:0000256" key="7">
    <source>
        <dbReference type="ARBA" id="ARBA00019373"/>
    </source>
</evidence>
<evidence type="ECO:0000256" key="15">
    <source>
        <dbReference type="ARBA" id="ARBA00023136"/>
    </source>
</evidence>
<dbReference type="GO" id="GO:0016024">
    <property type="term" value="P:CDP-diacylglycerol biosynthetic process"/>
    <property type="evidence" value="ECO:0007669"/>
    <property type="project" value="UniProtKB-UniPathway"/>
</dbReference>
<keyword evidence="16" id="KW-0594">Phospholipid biosynthesis</keyword>
<comment type="similarity">
    <text evidence="5 18">Belongs to the CDS family.</text>
</comment>
<evidence type="ECO:0000313" key="21">
    <source>
        <dbReference type="Proteomes" id="UP000029858"/>
    </source>
</evidence>
<comment type="pathway">
    <text evidence="4">Lipid metabolism.</text>
</comment>
<dbReference type="PANTHER" id="PTHR46382:SF1">
    <property type="entry name" value="PHOSPHATIDATE CYTIDYLYLTRANSFERASE"/>
    <property type="match status" value="1"/>
</dbReference>
<feature type="transmembrane region" description="Helical" evidence="19">
    <location>
        <begin position="87"/>
        <end position="118"/>
    </location>
</feature>
<keyword evidence="15 19" id="KW-0472">Membrane</keyword>
<sequence>MTRPAQPEVRPAGRWVDLAQRVGSAMVILVLGTGLLLAPRPWSDLGLAALFGALMWELARLVVPPTAPEGVQLPVPRPGPAASRNAVAVGLTAGLAMAGVLLVGPWAMLLLAVPLLLALRMADPALRLSLVAQAVLMALATAGLAWVRATHGQGTAWWIVILVVLSDVLGYFVGRAVGGPKFWPRYSPKKTWSGTVAGWLGALVAGAALIAAGETHAGALVIGPLLVLGGQLGDIAESALKRRARVKDSSQLIPGHGGLMDRFDAMGGALAAALVLGLAGLLPVVGS</sequence>
<feature type="transmembrane region" description="Helical" evidence="19">
    <location>
        <begin position="155"/>
        <end position="173"/>
    </location>
</feature>
<keyword evidence="12 18" id="KW-0548">Nucleotidyltransferase</keyword>
<dbReference type="AlphaFoldDB" id="A0A099GDG2"/>
<evidence type="ECO:0000256" key="4">
    <source>
        <dbReference type="ARBA" id="ARBA00005189"/>
    </source>
</evidence>
<dbReference type="RefSeq" id="WP_036711169.1">
    <property type="nucleotide sequence ID" value="NZ_JRKQ01000083.1"/>
</dbReference>
<evidence type="ECO:0000256" key="13">
    <source>
        <dbReference type="ARBA" id="ARBA00022989"/>
    </source>
</evidence>
<dbReference type="Proteomes" id="UP000029858">
    <property type="component" value="Unassembled WGS sequence"/>
</dbReference>
<dbReference type="EC" id="2.7.7.41" evidence="6 18"/>
<keyword evidence="10 18" id="KW-0808">Transferase</keyword>
<evidence type="ECO:0000313" key="20">
    <source>
        <dbReference type="EMBL" id="KGJ20794.1"/>
    </source>
</evidence>
<evidence type="ECO:0000256" key="19">
    <source>
        <dbReference type="SAM" id="Phobius"/>
    </source>
</evidence>
<feature type="transmembrane region" description="Helical" evidence="19">
    <location>
        <begin position="265"/>
        <end position="285"/>
    </location>
</feature>
<feature type="transmembrane region" description="Helical" evidence="19">
    <location>
        <begin position="18"/>
        <end position="38"/>
    </location>
</feature>
<evidence type="ECO:0000256" key="2">
    <source>
        <dbReference type="ARBA" id="ARBA00004651"/>
    </source>
</evidence>
<dbReference type="UniPathway" id="UPA00557">
    <property type="reaction ID" value="UER00614"/>
</dbReference>
<organism evidence="20 21">
    <name type="scientific">Paracoccus sanguinis</name>
    <dbReference type="NCBI Taxonomy" id="1545044"/>
    <lineage>
        <taxon>Bacteria</taxon>
        <taxon>Pseudomonadati</taxon>
        <taxon>Pseudomonadota</taxon>
        <taxon>Alphaproteobacteria</taxon>
        <taxon>Rhodobacterales</taxon>
        <taxon>Paracoccaceae</taxon>
        <taxon>Paracoccus</taxon>
    </lineage>
</organism>
<evidence type="ECO:0000256" key="3">
    <source>
        <dbReference type="ARBA" id="ARBA00005119"/>
    </source>
</evidence>
<dbReference type="Pfam" id="PF01148">
    <property type="entry name" value="CTP_transf_1"/>
    <property type="match status" value="1"/>
</dbReference>
<evidence type="ECO:0000256" key="6">
    <source>
        <dbReference type="ARBA" id="ARBA00012487"/>
    </source>
</evidence>
<comment type="caution">
    <text evidence="20">The sequence shown here is derived from an EMBL/GenBank/DDBJ whole genome shotgun (WGS) entry which is preliminary data.</text>
</comment>
<comment type="pathway">
    <text evidence="3 18">Phospholipid metabolism; CDP-diacylglycerol biosynthesis; CDP-diacylglycerol from sn-glycerol 3-phosphate: step 3/3.</text>
</comment>
<evidence type="ECO:0000256" key="1">
    <source>
        <dbReference type="ARBA" id="ARBA00001698"/>
    </source>
</evidence>
<keyword evidence="8" id="KW-1003">Cell membrane</keyword>
<dbReference type="PANTHER" id="PTHR46382">
    <property type="entry name" value="PHOSPHATIDATE CYTIDYLYLTRANSFERASE"/>
    <property type="match status" value="1"/>
</dbReference>
<reference evidence="20 21" key="1">
    <citation type="submission" date="2014-09" db="EMBL/GenBank/DDBJ databases">
        <authorList>
            <person name="McGinnis J.M."/>
            <person name="Wolfgang W.J."/>
        </authorList>
    </citation>
    <scope>NUCLEOTIDE SEQUENCE [LARGE SCALE GENOMIC DNA]</scope>
    <source>
        <strain evidence="20 21">5503</strain>
    </source>
</reference>
<evidence type="ECO:0000256" key="11">
    <source>
        <dbReference type="ARBA" id="ARBA00022692"/>
    </source>
</evidence>
<keyword evidence="17" id="KW-1208">Phospholipid metabolism</keyword>
<keyword evidence="13 19" id="KW-1133">Transmembrane helix</keyword>
<feature type="transmembrane region" description="Helical" evidence="19">
    <location>
        <begin position="194"/>
        <end position="213"/>
    </location>
</feature>
<dbReference type="GO" id="GO:0005886">
    <property type="term" value="C:plasma membrane"/>
    <property type="evidence" value="ECO:0007669"/>
    <property type="project" value="UniProtKB-SubCell"/>
</dbReference>
<evidence type="ECO:0000256" key="12">
    <source>
        <dbReference type="ARBA" id="ARBA00022695"/>
    </source>
</evidence>
<evidence type="ECO:0000256" key="18">
    <source>
        <dbReference type="RuleBase" id="RU003938"/>
    </source>
</evidence>
<evidence type="ECO:0000256" key="5">
    <source>
        <dbReference type="ARBA" id="ARBA00010185"/>
    </source>
</evidence>
<comment type="catalytic activity">
    <reaction evidence="1 18">
        <text>a 1,2-diacyl-sn-glycero-3-phosphate + CTP + H(+) = a CDP-1,2-diacyl-sn-glycerol + diphosphate</text>
        <dbReference type="Rhea" id="RHEA:16229"/>
        <dbReference type="ChEBI" id="CHEBI:15378"/>
        <dbReference type="ChEBI" id="CHEBI:33019"/>
        <dbReference type="ChEBI" id="CHEBI:37563"/>
        <dbReference type="ChEBI" id="CHEBI:58332"/>
        <dbReference type="ChEBI" id="CHEBI:58608"/>
        <dbReference type="EC" id="2.7.7.41"/>
    </reaction>
</comment>